<dbReference type="Proteomes" id="UP000322139">
    <property type="component" value="Unassembled WGS sequence"/>
</dbReference>
<dbReference type="PANTHER" id="PTHR42850">
    <property type="entry name" value="METALLOPHOSPHOESTERASE"/>
    <property type="match status" value="1"/>
</dbReference>
<sequence length="370" mass="41956">MDKIKEMHIPKGARIIVTSDIHGEIGLFKELLEKVDFNSEDYLIINGDICEKGRNSKETVKYIMELASLNPRVQVIEGNCEALVGELLAENPLLIRYLLSRRYCLFNEWLADAGFPLNEQTSISEVKEVLIEHFSEEIEWLSSLPTAIETEDYIFVHAGLENLENWRETDRDKAISIPSFLEKSHQAEKFVVVGHWPVVNYSKDIPSDNPIIDREKKIISIDGGNRVKDKGQLNAFIIQRNAGEDMFSHAYVDGIPACRAVKDFSETFDMKGAILYPDYDIVPFEEDEHFTLCRQPGKDELLYVKNEYILQEENGRYKVKSDVSCSLIAVSKGDAVSVLDDSCSGFALIKKDGMTGWVRKEILPAIVLAN</sequence>
<organism evidence="2 3">
    <name type="scientific">Bacillus infantis</name>
    <dbReference type="NCBI Taxonomy" id="324767"/>
    <lineage>
        <taxon>Bacteria</taxon>
        <taxon>Bacillati</taxon>
        <taxon>Bacillota</taxon>
        <taxon>Bacilli</taxon>
        <taxon>Bacillales</taxon>
        <taxon>Bacillaceae</taxon>
        <taxon>Bacillus</taxon>
    </lineage>
</organism>
<feature type="domain" description="Calcineurin-like phosphoesterase" evidence="1">
    <location>
        <begin position="14"/>
        <end position="202"/>
    </location>
</feature>
<proteinExistence type="predicted"/>
<reference evidence="2 3" key="1">
    <citation type="submission" date="2019-08" db="EMBL/GenBank/DDBJ databases">
        <title>Bacillus genomes from the desert of Cuatro Cienegas, Coahuila.</title>
        <authorList>
            <person name="Olmedo-Alvarez G."/>
        </authorList>
    </citation>
    <scope>NUCLEOTIDE SEQUENCE [LARGE SCALE GENOMIC DNA]</scope>
    <source>
        <strain evidence="2 3">CH446_14T</strain>
    </source>
</reference>
<name>A0A5D4R843_9BACI</name>
<dbReference type="PANTHER" id="PTHR42850:SF4">
    <property type="entry name" value="ZINC-DEPENDENT ENDOPOLYPHOSPHATASE"/>
    <property type="match status" value="1"/>
</dbReference>
<evidence type="ECO:0000313" key="2">
    <source>
        <dbReference type="EMBL" id="TYS47613.1"/>
    </source>
</evidence>
<dbReference type="InterPro" id="IPR004843">
    <property type="entry name" value="Calcineurin-like_PHP"/>
</dbReference>
<dbReference type="Pfam" id="PF00149">
    <property type="entry name" value="Metallophos"/>
    <property type="match status" value="1"/>
</dbReference>
<dbReference type="GO" id="GO:0005737">
    <property type="term" value="C:cytoplasm"/>
    <property type="evidence" value="ECO:0007669"/>
    <property type="project" value="TreeGrafter"/>
</dbReference>
<dbReference type="GO" id="GO:0008803">
    <property type="term" value="F:bis(5'-nucleosyl)-tetraphosphatase (symmetrical) activity"/>
    <property type="evidence" value="ECO:0007669"/>
    <property type="project" value="TreeGrafter"/>
</dbReference>
<dbReference type="EMBL" id="VTER01000006">
    <property type="protein sequence ID" value="TYS47613.1"/>
    <property type="molecule type" value="Genomic_DNA"/>
</dbReference>
<dbReference type="Gene3D" id="3.60.21.10">
    <property type="match status" value="1"/>
</dbReference>
<dbReference type="GO" id="GO:0110154">
    <property type="term" value="P:RNA decapping"/>
    <property type="evidence" value="ECO:0007669"/>
    <property type="project" value="TreeGrafter"/>
</dbReference>
<evidence type="ECO:0000313" key="3">
    <source>
        <dbReference type="Proteomes" id="UP000322139"/>
    </source>
</evidence>
<dbReference type="AlphaFoldDB" id="A0A5D4R843"/>
<gene>
    <name evidence="2" type="ORF">FZD51_11745</name>
</gene>
<dbReference type="RefSeq" id="WP_148974953.1">
    <property type="nucleotide sequence ID" value="NZ_VTER01000006.1"/>
</dbReference>
<dbReference type="GO" id="GO:0016791">
    <property type="term" value="F:phosphatase activity"/>
    <property type="evidence" value="ECO:0007669"/>
    <property type="project" value="TreeGrafter"/>
</dbReference>
<dbReference type="SUPFAM" id="SSF56300">
    <property type="entry name" value="Metallo-dependent phosphatases"/>
    <property type="match status" value="1"/>
</dbReference>
<comment type="caution">
    <text evidence="2">The sequence shown here is derived from an EMBL/GenBank/DDBJ whole genome shotgun (WGS) entry which is preliminary data.</text>
</comment>
<accession>A0A5D4R843</accession>
<dbReference type="InterPro" id="IPR029052">
    <property type="entry name" value="Metallo-depent_PP-like"/>
</dbReference>
<protein>
    <submittedName>
        <fullName evidence="2">Serine/threonine protein phosphatase</fullName>
    </submittedName>
</protein>
<dbReference type="InterPro" id="IPR050126">
    <property type="entry name" value="Ap4A_hydrolase"/>
</dbReference>
<evidence type="ECO:0000259" key="1">
    <source>
        <dbReference type="Pfam" id="PF00149"/>
    </source>
</evidence>